<gene>
    <name evidence="1" type="ORF">LCGC14_2743010</name>
</gene>
<reference evidence="1" key="1">
    <citation type="journal article" date="2015" name="Nature">
        <title>Complex archaea that bridge the gap between prokaryotes and eukaryotes.</title>
        <authorList>
            <person name="Spang A."/>
            <person name="Saw J.H."/>
            <person name="Jorgensen S.L."/>
            <person name="Zaremba-Niedzwiedzka K."/>
            <person name="Martijn J."/>
            <person name="Lind A.E."/>
            <person name="van Eijk R."/>
            <person name="Schleper C."/>
            <person name="Guy L."/>
            <person name="Ettema T.J."/>
        </authorList>
    </citation>
    <scope>NUCLEOTIDE SEQUENCE</scope>
</reference>
<sequence length="96" mass="11011">MEVKKLRTIEEENKRRADIPVIIMHMGVIEPHWVETGIESPFGGEIIEDISCRRCGKVSIKCSETGRLGTMRTDNTQREVIHDISWEGCSVVWVKE</sequence>
<proteinExistence type="predicted"/>
<protein>
    <submittedName>
        <fullName evidence="1">Uncharacterized protein</fullName>
    </submittedName>
</protein>
<evidence type="ECO:0000313" key="1">
    <source>
        <dbReference type="EMBL" id="KKK88455.1"/>
    </source>
</evidence>
<comment type="caution">
    <text evidence="1">The sequence shown here is derived from an EMBL/GenBank/DDBJ whole genome shotgun (WGS) entry which is preliminary data.</text>
</comment>
<organism evidence="1">
    <name type="scientific">marine sediment metagenome</name>
    <dbReference type="NCBI Taxonomy" id="412755"/>
    <lineage>
        <taxon>unclassified sequences</taxon>
        <taxon>metagenomes</taxon>
        <taxon>ecological metagenomes</taxon>
    </lineage>
</organism>
<dbReference type="AlphaFoldDB" id="A0A0F8ZR46"/>
<accession>A0A0F8ZR46</accession>
<dbReference type="EMBL" id="LAZR01049945">
    <property type="protein sequence ID" value="KKK88455.1"/>
    <property type="molecule type" value="Genomic_DNA"/>
</dbReference>
<name>A0A0F8ZR46_9ZZZZ</name>